<feature type="non-terminal residue" evidence="2">
    <location>
        <position position="129"/>
    </location>
</feature>
<reference evidence="3" key="1">
    <citation type="submission" date="2014-09" db="EMBL/GenBank/DDBJ databases">
        <authorList>
            <person name="Sharma Rahul"/>
            <person name="Thines Marco"/>
        </authorList>
    </citation>
    <scope>NUCLEOTIDE SEQUENCE [LARGE SCALE GENOMIC DNA]</scope>
</reference>
<evidence type="ECO:0000313" key="2">
    <source>
        <dbReference type="EMBL" id="CEG47335.1"/>
    </source>
</evidence>
<evidence type="ECO:0000313" key="3">
    <source>
        <dbReference type="Proteomes" id="UP000054928"/>
    </source>
</evidence>
<accession>A0A0P1B069</accession>
<dbReference type="AlphaFoldDB" id="A0A0P1B069"/>
<evidence type="ECO:0000256" key="1">
    <source>
        <dbReference type="SAM" id="MobiDB-lite"/>
    </source>
</evidence>
<dbReference type="EMBL" id="CCYD01002486">
    <property type="protein sequence ID" value="CEG47335.1"/>
    <property type="molecule type" value="Genomic_DNA"/>
</dbReference>
<feature type="region of interest" description="Disordered" evidence="1">
    <location>
        <begin position="1"/>
        <end position="31"/>
    </location>
</feature>
<organism evidence="2 3">
    <name type="scientific">Plasmopara halstedii</name>
    <name type="common">Downy mildew of sunflower</name>
    <dbReference type="NCBI Taxonomy" id="4781"/>
    <lineage>
        <taxon>Eukaryota</taxon>
        <taxon>Sar</taxon>
        <taxon>Stramenopiles</taxon>
        <taxon>Oomycota</taxon>
        <taxon>Peronosporomycetes</taxon>
        <taxon>Peronosporales</taxon>
        <taxon>Peronosporaceae</taxon>
        <taxon>Plasmopara</taxon>
    </lineage>
</organism>
<dbReference type="RefSeq" id="XP_024583704.1">
    <property type="nucleotide sequence ID" value="XM_024718291.1"/>
</dbReference>
<sequence>MAGGDDRVDRRPVTRDALRAPENEVLRGRSSTERHAEVAYRCVDTLDDLKRVVRWLPHLEDYHDLLERLLAVEQSNESLRATVERLVPLEMEVVALRAQNQLLVQLLGGRGPVGSAPAPPLTHSLAPDP</sequence>
<dbReference type="Proteomes" id="UP000054928">
    <property type="component" value="Unassembled WGS sequence"/>
</dbReference>
<dbReference type="GeneID" id="36399086"/>
<name>A0A0P1B069_PLAHL</name>
<proteinExistence type="predicted"/>
<protein>
    <submittedName>
        <fullName evidence="2">Uncharacterized protein</fullName>
    </submittedName>
</protein>
<keyword evidence="3" id="KW-1185">Reference proteome</keyword>